<organism evidence="5 6">
    <name type="scientific">Brevibacterium daeguense</name>
    <dbReference type="NCBI Taxonomy" id="909936"/>
    <lineage>
        <taxon>Bacteria</taxon>
        <taxon>Bacillati</taxon>
        <taxon>Actinomycetota</taxon>
        <taxon>Actinomycetes</taxon>
        <taxon>Micrococcales</taxon>
        <taxon>Brevibacteriaceae</taxon>
        <taxon>Brevibacterium</taxon>
    </lineage>
</organism>
<proteinExistence type="inferred from homology"/>
<comment type="caution">
    <text evidence="5">The sequence shown here is derived from an EMBL/GenBank/DDBJ whole genome shotgun (WGS) entry which is preliminary data.</text>
</comment>
<evidence type="ECO:0000256" key="4">
    <source>
        <dbReference type="SAM" id="MobiDB-lite"/>
    </source>
</evidence>
<comment type="similarity">
    <text evidence="1">Belongs to the 5-formyltetrahydrofolate cyclo-ligase family.</text>
</comment>
<dbReference type="Proteomes" id="UP001501586">
    <property type="component" value="Unassembled WGS sequence"/>
</dbReference>
<evidence type="ECO:0000313" key="5">
    <source>
        <dbReference type="EMBL" id="GAA4283069.1"/>
    </source>
</evidence>
<dbReference type="PANTHER" id="PTHR23407:SF1">
    <property type="entry name" value="5-FORMYLTETRAHYDROFOLATE CYCLO-LIGASE"/>
    <property type="match status" value="1"/>
</dbReference>
<keyword evidence="6" id="KW-1185">Reference proteome</keyword>
<evidence type="ECO:0000256" key="1">
    <source>
        <dbReference type="ARBA" id="ARBA00010638"/>
    </source>
</evidence>
<feature type="compositionally biased region" description="Polar residues" evidence="4">
    <location>
        <begin position="1"/>
        <end position="11"/>
    </location>
</feature>
<evidence type="ECO:0000313" key="6">
    <source>
        <dbReference type="Proteomes" id="UP001501586"/>
    </source>
</evidence>
<protein>
    <submittedName>
        <fullName evidence="5">5-formyltetrahydrofolate cyclo-ligase</fullName>
    </submittedName>
</protein>
<dbReference type="PIRSF" id="PIRSF006806">
    <property type="entry name" value="FTHF_cligase"/>
    <property type="match status" value="1"/>
</dbReference>
<sequence>MGMAPPSNSAAKASWRTEVRRKRADRTGCGSEFAHQLAEALAESRVLVAYAALAGEPDLDQALDAARAAGKQVLLPTTHPGEPLRFGVLESPMAELPRVGTWQIRQPEPTLSAAEALAGTGASSAGDRLPAPVDTILVPGLSFSPAGWRLGNGGGFYDRTFGPLGAAPVAGTGIRVFGICYHDEIVDELPRDDWDLRVGSIVTERSTVPTVDAD</sequence>
<evidence type="ECO:0000256" key="3">
    <source>
        <dbReference type="ARBA" id="ARBA00022840"/>
    </source>
</evidence>
<dbReference type="InterPro" id="IPR024185">
    <property type="entry name" value="FTHF_cligase-like_sf"/>
</dbReference>
<dbReference type="InterPro" id="IPR037171">
    <property type="entry name" value="NagB/RpiA_transferase-like"/>
</dbReference>
<gene>
    <name evidence="5" type="ORF">GCM10022261_06000</name>
</gene>
<dbReference type="InterPro" id="IPR002698">
    <property type="entry name" value="FTHF_cligase"/>
</dbReference>
<dbReference type="PANTHER" id="PTHR23407">
    <property type="entry name" value="ATPASE INHIBITOR/5-FORMYLTETRAHYDROFOLATE CYCLO-LIGASE"/>
    <property type="match status" value="1"/>
</dbReference>
<keyword evidence="2" id="KW-0547">Nucleotide-binding</keyword>
<reference evidence="6" key="1">
    <citation type="journal article" date="2019" name="Int. J. Syst. Evol. Microbiol.">
        <title>The Global Catalogue of Microorganisms (GCM) 10K type strain sequencing project: providing services to taxonomists for standard genome sequencing and annotation.</title>
        <authorList>
            <consortium name="The Broad Institute Genomics Platform"/>
            <consortium name="The Broad Institute Genome Sequencing Center for Infectious Disease"/>
            <person name="Wu L."/>
            <person name="Ma J."/>
        </authorList>
    </citation>
    <scope>NUCLEOTIDE SEQUENCE [LARGE SCALE GENOMIC DNA]</scope>
    <source>
        <strain evidence="6">JCM 17458</strain>
    </source>
</reference>
<keyword evidence="3" id="KW-0067">ATP-binding</keyword>
<evidence type="ECO:0000256" key="2">
    <source>
        <dbReference type="ARBA" id="ARBA00022741"/>
    </source>
</evidence>
<feature type="region of interest" description="Disordered" evidence="4">
    <location>
        <begin position="1"/>
        <end position="23"/>
    </location>
</feature>
<dbReference type="SUPFAM" id="SSF100950">
    <property type="entry name" value="NagB/RpiA/CoA transferase-like"/>
    <property type="match status" value="1"/>
</dbReference>
<name>A0ABP8EGK8_9MICO</name>
<dbReference type="Pfam" id="PF01812">
    <property type="entry name" value="5-FTHF_cyc-lig"/>
    <property type="match status" value="1"/>
</dbReference>
<dbReference type="EMBL" id="BAABAZ010000004">
    <property type="protein sequence ID" value="GAA4283069.1"/>
    <property type="molecule type" value="Genomic_DNA"/>
</dbReference>
<accession>A0ABP8EGK8</accession>
<dbReference type="Gene3D" id="3.40.50.10420">
    <property type="entry name" value="NagB/RpiA/CoA transferase-like"/>
    <property type="match status" value="1"/>
</dbReference>